<organism evidence="4">
    <name type="scientific">Nothobranchius furzeri</name>
    <name type="common">Turquoise killifish</name>
    <dbReference type="NCBI Taxonomy" id="105023"/>
    <lineage>
        <taxon>Eukaryota</taxon>
        <taxon>Metazoa</taxon>
        <taxon>Chordata</taxon>
        <taxon>Craniata</taxon>
        <taxon>Vertebrata</taxon>
        <taxon>Euteleostomi</taxon>
        <taxon>Actinopterygii</taxon>
        <taxon>Neopterygii</taxon>
        <taxon>Teleostei</taxon>
        <taxon>Neoteleostei</taxon>
        <taxon>Acanthomorphata</taxon>
        <taxon>Ovalentaria</taxon>
        <taxon>Atherinomorphae</taxon>
        <taxon>Cyprinodontiformes</taxon>
        <taxon>Nothobranchiidae</taxon>
        <taxon>Nothobranchius</taxon>
    </lineage>
</organism>
<dbReference type="Gene3D" id="3.60.10.10">
    <property type="entry name" value="Endonuclease/exonuclease/phosphatase"/>
    <property type="match status" value="1"/>
</dbReference>
<dbReference type="Pfam" id="PF14529">
    <property type="entry name" value="Exo_endo_phos_2"/>
    <property type="match status" value="1"/>
</dbReference>
<reference evidence="4" key="1">
    <citation type="submission" date="2016-05" db="EMBL/GenBank/DDBJ databases">
        <authorList>
            <person name="Lavstsen T."/>
            <person name="Jespersen J.S."/>
        </authorList>
    </citation>
    <scope>NUCLEOTIDE SEQUENCE</scope>
    <source>
        <tissue evidence="4">Brain</tissue>
    </source>
</reference>
<reference evidence="4" key="2">
    <citation type="submission" date="2016-06" db="EMBL/GenBank/DDBJ databases">
        <title>The genome of a short-lived fish provides insights into sex chromosome evolution and the genetic control of aging.</title>
        <authorList>
            <person name="Reichwald K."/>
            <person name="Felder M."/>
            <person name="Petzold A."/>
            <person name="Koch P."/>
            <person name="Groth M."/>
            <person name="Platzer M."/>
        </authorList>
    </citation>
    <scope>NUCLEOTIDE SEQUENCE</scope>
    <source>
        <tissue evidence="4">Brain</tissue>
    </source>
</reference>
<feature type="domain" description="Endonuclease/exonuclease/phosphatase" evidence="3">
    <location>
        <begin position="238"/>
        <end position="339"/>
    </location>
</feature>
<dbReference type="AlphaFoldDB" id="A0A1A8AHR4"/>
<dbReference type="GO" id="GO:0003824">
    <property type="term" value="F:catalytic activity"/>
    <property type="evidence" value="ECO:0007669"/>
    <property type="project" value="InterPro"/>
</dbReference>
<sequence length="489" mass="54919">MLLQSYKQWTDAGKTENDCPKMAPVCLACRFVLELFLILLFLSVFIFDANSLLIYERQQLLDLKISAKTISGSYKDGQKVLPPFLASVPPYLCRVPAPPPWRRRQRRRGKRGGKLAKMKLSGSFPGPSSLDHRRLANPPDTWLVPVVDSDCLDRLCGPYSSRYRQPGFNFNNLRYGLRASRTSDNLEKTAAVKFGLVNVRSLSNKTVIIKDFLSSNSLDFLFHGGMDNAGKHDPVLCMVIYRPPRYNKDFLTEFARLLVEVLPAFDKLLILGDFNIHMCCPDKPKVNEFLRIVDSCNLVQHVFGPTQEQGHVLDLVLTSGLSVSDIEICDAVFSDHMPVLFSIALSDNNLKSPAPFRQAMVMEERRKYFSDIIQSACSKPRVLLNVLDNVLNVDQLAEIGISQGLCESFLTFFIDKIVSIRAQILACSLQVAAGCCPSTFCQFEPLTLDCLWEIVEPLKPSGSPTDVIPPRLFKEVFFLRGPLGSYHGK</sequence>
<gene>
    <name evidence="4" type="primary">Nfu_g_1_023676</name>
</gene>
<evidence type="ECO:0000259" key="3">
    <source>
        <dbReference type="Pfam" id="PF14529"/>
    </source>
</evidence>
<dbReference type="EMBL" id="HADY01016182">
    <property type="protein sequence ID" value="SBP54667.1"/>
    <property type="molecule type" value="Transcribed_RNA"/>
</dbReference>
<evidence type="ECO:0000256" key="2">
    <source>
        <dbReference type="SAM" id="Phobius"/>
    </source>
</evidence>
<name>A0A1A8AHR4_NOTFU</name>
<accession>A0A1A8AHR4</accession>
<dbReference type="PANTHER" id="PTHR33776">
    <property type="entry name" value="ENDO/EXONUCLEASE/PHOSPHATASE DOMAIN-CONTAINING PROTEIN"/>
    <property type="match status" value="1"/>
</dbReference>
<dbReference type="InterPro" id="IPR005135">
    <property type="entry name" value="Endo/exonuclease/phosphatase"/>
</dbReference>
<dbReference type="PANTHER" id="PTHR33776:SF3">
    <property type="entry name" value="PHD-TYPE DOMAIN-CONTAINING PROTEIN"/>
    <property type="match status" value="1"/>
</dbReference>
<feature type="region of interest" description="Disordered" evidence="1">
    <location>
        <begin position="101"/>
        <end position="128"/>
    </location>
</feature>
<feature type="transmembrane region" description="Helical" evidence="2">
    <location>
        <begin position="31"/>
        <end position="55"/>
    </location>
</feature>
<evidence type="ECO:0000256" key="1">
    <source>
        <dbReference type="SAM" id="MobiDB-lite"/>
    </source>
</evidence>
<dbReference type="SUPFAM" id="SSF56219">
    <property type="entry name" value="DNase I-like"/>
    <property type="match status" value="1"/>
</dbReference>
<keyword evidence="2" id="KW-0472">Membrane</keyword>
<protein>
    <recommendedName>
        <fullName evidence="3">Endonuclease/exonuclease/phosphatase domain-containing protein</fullName>
    </recommendedName>
</protein>
<dbReference type="InterPro" id="IPR036691">
    <property type="entry name" value="Endo/exonu/phosph_ase_sf"/>
</dbReference>
<feature type="compositionally biased region" description="Basic residues" evidence="1">
    <location>
        <begin position="101"/>
        <end position="117"/>
    </location>
</feature>
<keyword evidence="2" id="KW-0812">Transmembrane</keyword>
<keyword evidence="2" id="KW-1133">Transmembrane helix</keyword>
<evidence type="ECO:0000313" key="4">
    <source>
        <dbReference type="EMBL" id="SBP54667.1"/>
    </source>
</evidence>
<proteinExistence type="predicted"/>